<name>A0ABV1TYL0_9ACTN</name>
<comment type="caution">
    <text evidence="2">The sequence shown here is derived from an EMBL/GenBank/DDBJ whole genome shotgun (WGS) entry which is preliminary data.</text>
</comment>
<evidence type="ECO:0000313" key="3">
    <source>
        <dbReference type="Proteomes" id="UP001470023"/>
    </source>
</evidence>
<dbReference type="RefSeq" id="WP_352062723.1">
    <property type="nucleotide sequence ID" value="NZ_JBEPAB010000008.1"/>
</dbReference>
<reference evidence="2 3" key="1">
    <citation type="submission" date="2024-06" db="EMBL/GenBank/DDBJ databases">
        <title>The Natural Products Discovery Center: Release of the First 8490 Sequenced Strains for Exploring Actinobacteria Biosynthetic Diversity.</title>
        <authorList>
            <person name="Kalkreuter E."/>
            <person name="Kautsar S.A."/>
            <person name="Yang D."/>
            <person name="Bader C.D."/>
            <person name="Teijaro C.N."/>
            <person name="Fluegel L."/>
            <person name="Davis C.M."/>
            <person name="Simpson J.R."/>
            <person name="Lauterbach L."/>
            <person name="Steele A.D."/>
            <person name="Gui C."/>
            <person name="Meng S."/>
            <person name="Li G."/>
            <person name="Viehrig K."/>
            <person name="Ye F."/>
            <person name="Su P."/>
            <person name="Kiefer A.F."/>
            <person name="Nichols A."/>
            <person name="Cepeda A.J."/>
            <person name="Yan W."/>
            <person name="Fan B."/>
            <person name="Jiang Y."/>
            <person name="Adhikari A."/>
            <person name="Zheng C.-J."/>
            <person name="Schuster L."/>
            <person name="Cowan T.M."/>
            <person name="Smanski M.J."/>
            <person name="Chevrette M.G."/>
            <person name="De Carvalho L.P.S."/>
            <person name="Shen B."/>
        </authorList>
    </citation>
    <scope>NUCLEOTIDE SEQUENCE [LARGE SCALE GENOMIC DNA]</scope>
    <source>
        <strain evidence="2 3">NPDC001166</strain>
    </source>
</reference>
<protein>
    <recommendedName>
        <fullName evidence="4">Lipoprotein</fullName>
    </recommendedName>
</protein>
<dbReference type="Proteomes" id="UP001470023">
    <property type="component" value="Unassembled WGS sequence"/>
</dbReference>
<evidence type="ECO:0000313" key="2">
    <source>
        <dbReference type="EMBL" id="MER6426573.1"/>
    </source>
</evidence>
<organism evidence="2 3">
    <name type="scientific">Streptomyces sp. 900105245</name>
    <dbReference type="NCBI Taxonomy" id="3154379"/>
    <lineage>
        <taxon>Bacteria</taxon>
        <taxon>Bacillati</taxon>
        <taxon>Actinomycetota</taxon>
        <taxon>Actinomycetes</taxon>
        <taxon>Kitasatosporales</taxon>
        <taxon>Streptomycetaceae</taxon>
        <taxon>Streptomyces</taxon>
    </lineage>
</organism>
<dbReference type="InterPro" id="IPR036661">
    <property type="entry name" value="Luciferase-like_sf"/>
</dbReference>
<gene>
    <name evidence="2" type="ORF">ABT272_02300</name>
</gene>
<accession>A0ABV1TYL0</accession>
<dbReference type="PROSITE" id="PS51257">
    <property type="entry name" value="PROKAR_LIPOPROTEIN"/>
    <property type="match status" value="1"/>
</dbReference>
<dbReference type="Gene3D" id="3.20.20.30">
    <property type="entry name" value="Luciferase-like domain"/>
    <property type="match status" value="1"/>
</dbReference>
<dbReference type="SUPFAM" id="SSF51679">
    <property type="entry name" value="Bacterial luciferase-like"/>
    <property type="match status" value="1"/>
</dbReference>
<keyword evidence="1" id="KW-0732">Signal</keyword>
<keyword evidence="3" id="KW-1185">Reference proteome</keyword>
<proteinExistence type="predicted"/>
<feature type="signal peptide" evidence="1">
    <location>
        <begin position="1"/>
        <end position="27"/>
    </location>
</feature>
<dbReference type="EMBL" id="JBEPAZ010000001">
    <property type="protein sequence ID" value="MER6426573.1"/>
    <property type="molecule type" value="Genomic_DNA"/>
</dbReference>
<evidence type="ECO:0000256" key="1">
    <source>
        <dbReference type="SAM" id="SignalP"/>
    </source>
</evidence>
<sequence>MRRSTALRLAAPSVLAGLAATACGTGAADDRVHAGPSSLDAFADRVIPELRRRSRFRTHCTRRTLRDHLGLPRSPRRA</sequence>
<feature type="chain" id="PRO_5045924542" description="Lipoprotein" evidence="1">
    <location>
        <begin position="28"/>
        <end position="78"/>
    </location>
</feature>
<evidence type="ECO:0008006" key="4">
    <source>
        <dbReference type="Google" id="ProtNLM"/>
    </source>
</evidence>